<reference evidence="2" key="1">
    <citation type="journal article" date="2019" name="Int. J. Syst. Evol. Microbiol.">
        <title>The Global Catalogue of Microorganisms (GCM) 10K type strain sequencing project: providing services to taxonomists for standard genome sequencing and annotation.</title>
        <authorList>
            <consortium name="The Broad Institute Genomics Platform"/>
            <consortium name="The Broad Institute Genome Sequencing Center for Infectious Disease"/>
            <person name="Wu L."/>
            <person name="Ma J."/>
        </authorList>
    </citation>
    <scope>NUCLEOTIDE SEQUENCE [LARGE SCALE GENOMIC DNA]</scope>
    <source>
        <strain evidence="2">JCM 32226</strain>
    </source>
</reference>
<dbReference type="RefSeq" id="WP_345013462.1">
    <property type="nucleotide sequence ID" value="NZ_BAABFC010000016.1"/>
</dbReference>
<dbReference type="Proteomes" id="UP001501321">
    <property type="component" value="Unassembled WGS sequence"/>
</dbReference>
<proteinExistence type="predicted"/>
<keyword evidence="2" id="KW-1185">Reference proteome</keyword>
<comment type="caution">
    <text evidence="1">The sequence shown here is derived from an EMBL/GenBank/DDBJ whole genome shotgun (WGS) entry which is preliminary data.</text>
</comment>
<dbReference type="Pfam" id="PF04891">
    <property type="entry name" value="NifQ"/>
    <property type="match status" value="1"/>
</dbReference>
<gene>
    <name evidence="1" type="ORF">GCM10023095_24320</name>
</gene>
<dbReference type="InterPro" id="IPR006975">
    <property type="entry name" value="NifQ"/>
</dbReference>
<name>A0ABP8QGF1_9GAMM</name>
<sequence length="171" mass="19129">MDPAREVSHWLHHLLQAFVAGRAALPLYMGLDAALFNRLLASDPALASWQPAGPALAAMQLRAELLAMRQHEWQQIRDLLLGHAAPGAAPLAEILAAGALGFHHLWEDLGLACRPDLKRLMQDCFPSLERLNVQQMRWKKFFYRQLCQAGGEYVCRAPSCDECPERAACFE</sequence>
<evidence type="ECO:0000313" key="2">
    <source>
        <dbReference type="Proteomes" id="UP001501321"/>
    </source>
</evidence>
<accession>A0ABP8QGF1</accession>
<protein>
    <submittedName>
        <fullName evidence="1">Nitrogen fixation protein NifQ</fullName>
    </submittedName>
</protein>
<dbReference type="EMBL" id="BAABFC010000016">
    <property type="protein sequence ID" value="GAA4501324.1"/>
    <property type="molecule type" value="Genomic_DNA"/>
</dbReference>
<evidence type="ECO:0000313" key="1">
    <source>
        <dbReference type="EMBL" id="GAA4501324.1"/>
    </source>
</evidence>
<organism evidence="1 2">
    <name type="scientific">Pseudaeromonas paramecii</name>
    <dbReference type="NCBI Taxonomy" id="2138166"/>
    <lineage>
        <taxon>Bacteria</taxon>
        <taxon>Pseudomonadati</taxon>
        <taxon>Pseudomonadota</taxon>
        <taxon>Gammaproteobacteria</taxon>
        <taxon>Aeromonadales</taxon>
        <taxon>Aeromonadaceae</taxon>
        <taxon>Pseudaeromonas</taxon>
    </lineage>
</organism>